<evidence type="ECO:0000313" key="4">
    <source>
        <dbReference type="Proteomes" id="UP000747542"/>
    </source>
</evidence>
<dbReference type="PANTHER" id="PTHR12659">
    <property type="entry name" value="RHO-TYPE GTPASE ACTIVATING PROTEIN"/>
    <property type="match status" value="1"/>
</dbReference>
<proteinExistence type="predicted"/>
<feature type="region of interest" description="Disordered" evidence="2">
    <location>
        <begin position="185"/>
        <end position="204"/>
    </location>
</feature>
<feature type="non-terminal residue" evidence="3">
    <location>
        <position position="1"/>
    </location>
</feature>
<dbReference type="Proteomes" id="UP000747542">
    <property type="component" value="Unassembled WGS sequence"/>
</dbReference>
<dbReference type="AlphaFoldDB" id="A0A8J5MXM4"/>
<feature type="coiled-coil region" evidence="1">
    <location>
        <begin position="127"/>
        <end position="154"/>
    </location>
</feature>
<accession>A0A8J5MXM4</accession>
<dbReference type="GO" id="GO:0005096">
    <property type="term" value="F:GTPase activator activity"/>
    <property type="evidence" value="ECO:0007669"/>
    <property type="project" value="TreeGrafter"/>
</dbReference>
<dbReference type="EMBL" id="JAHLQT010020459">
    <property type="protein sequence ID" value="KAG7168200.1"/>
    <property type="molecule type" value="Genomic_DNA"/>
</dbReference>
<comment type="caution">
    <text evidence="3">The sequence shown here is derived from an EMBL/GenBank/DDBJ whole genome shotgun (WGS) entry which is preliminary data.</text>
</comment>
<dbReference type="GO" id="GO:0035023">
    <property type="term" value="P:regulation of Rho protein signal transduction"/>
    <property type="evidence" value="ECO:0007669"/>
    <property type="project" value="TreeGrafter"/>
</dbReference>
<keyword evidence="1" id="KW-0175">Coiled coil</keyword>
<reference evidence="3" key="1">
    <citation type="journal article" date="2021" name="Sci. Adv.">
        <title>The American lobster genome reveals insights on longevity, neural, and immune adaptations.</title>
        <authorList>
            <person name="Polinski J.M."/>
            <person name="Zimin A.V."/>
            <person name="Clark K.F."/>
            <person name="Kohn A.B."/>
            <person name="Sadowski N."/>
            <person name="Timp W."/>
            <person name="Ptitsyn A."/>
            <person name="Khanna P."/>
            <person name="Romanova D.Y."/>
            <person name="Williams P."/>
            <person name="Greenwood S.J."/>
            <person name="Moroz L.L."/>
            <person name="Walt D.R."/>
            <person name="Bodnar A.G."/>
        </authorList>
    </citation>
    <scope>NUCLEOTIDE SEQUENCE</scope>
    <source>
        <strain evidence="3">GMGI-L3</strain>
    </source>
</reference>
<evidence type="ECO:0000256" key="2">
    <source>
        <dbReference type="SAM" id="MobiDB-lite"/>
    </source>
</evidence>
<name>A0A8J5MXM4_HOMAM</name>
<gene>
    <name evidence="3" type="primary">Arhgap7-L2</name>
    <name evidence="3" type="ORF">Hamer_G016834</name>
</gene>
<evidence type="ECO:0000313" key="3">
    <source>
        <dbReference type="EMBL" id="KAG7168200.1"/>
    </source>
</evidence>
<organism evidence="3 4">
    <name type="scientific">Homarus americanus</name>
    <name type="common">American lobster</name>
    <dbReference type="NCBI Taxonomy" id="6706"/>
    <lineage>
        <taxon>Eukaryota</taxon>
        <taxon>Metazoa</taxon>
        <taxon>Ecdysozoa</taxon>
        <taxon>Arthropoda</taxon>
        <taxon>Crustacea</taxon>
        <taxon>Multicrustacea</taxon>
        <taxon>Malacostraca</taxon>
        <taxon>Eumalacostraca</taxon>
        <taxon>Eucarida</taxon>
        <taxon>Decapoda</taxon>
        <taxon>Pleocyemata</taxon>
        <taxon>Astacidea</taxon>
        <taxon>Nephropoidea</taxon>
        <taxon>Nephropidae</taxon>
        <taxon>Homarus</taxon>
    </lineage>
</organism>
<feature type="compositionally biased region" description="Polar residues" evidence="2">
    <location>
        <begin position="189"/>
        <end position="200"/>
    </location>
</feature>
<keyword evidence="4" id="KW-1185">Reference proteome</keyword>
<protein>
    <submittedName>
        <fullName evidence="3">Putative rho GTPase-activating protein 7-like 2</fullName>
    </submittedName>
</protein>
<dbReference type="PANTHER" id="PTHR12659:SF7">
    <property type="entry name" value="CROSSVEINLESS C, ISOFORM C"/>
    <property type="match status" value="1"/>
</dbReference>
<dbReference type="GO" id="GO:0030036">
    <property type="term" value="P:actin cytoskeleton organization"/>
    <property type="evidence" value="ECO:0007669"/>
    <property type="project" value="TreeGrafter"/>
</dbReference>
<sequence>MFPAEESDDEEQQCALSGNWMFVRHSRRWSRIVHERSPNTVYGDVEAVLWRWWVEGVWERIKMIPWNRDGYDVAHPGYRDSYCHYEPLLQHLYIIAPFRSEGKVSGESRGLELPEDVLLGQFKRSGSERLRDGAKALLKRMESIKNKKKKRQNRDGVVISGPKLVDEARMEARVEELACVDISPEASPELSSRGTTTTQPRGIPHSTHAEVTLCAVTLL</sequence>
<evidence type="ECO:0000256" key="1">
    <source>
        <dbReference type="SAM" id="Coils"/>
    </source>
</evidence>